<dbReference type="PANTHER" id="PTHR31088">
    <property type="entry name" value="MEMBRANE-ASSOCIATED PROTEIN VIPP1, CHLOROPLASTIC"/>
    <property type="match status" value="1"/>
</dbReference>
<name>A0ABW3HRG1_9BACL</name>
<protein>
    <submittedName>
        <fullName evidence="3">PspA/IM30 family protein</fullName>
    </submittedName>
</protein>
<dbReference type="EMBL" id="JBHTJZ010000012">
    <property type="protein sequence ID" value="MFD0960107.1"/>
    <property type="molecule type" value="Genomic_DNA"/>
</dbReference>
<keyword evidence="4" id="KW-1185">Reference proteome</keyword>
<dbReference type="RefSeq" id="WP_377564445.1">
    <property type="nucleotide sequence ID" value="NZ_JBHTJZ010000012.1"/>
</dbReference>
<evidence type="ECO:0000313" key="4">
    <source>
        <dbReference type="Proteomes" id="UP001596989"/>
    </source>
</evidence>
<sequence>MSLFKRLRDLTLSNVYAMIEKAEDPIKLTDQYIRDMTEDLEDAEKAVAQQIALEKKFKALYEEQEALFQKRTEQAHIAAQEQNIELARRVLEDKQAVEKKMIEYKEAYSENQLLANNLRAKLDEMRKQLEEMKNKRDTLVARYQAAKTQTQINKTMSGFGSGTAAAGMKRMEDKMRQAEAMAEASNDLAASKGKSIDEEFASRSGNKAVDDELAALLKQYEK</sequence>
<accession>A0ABW3HRG1</accession>
<keyword evidence="2" id="KW-0175">Coiled coil</keyword>
<reference evidence="4" key="1">
    <citation type="journal article" date="2019" name="Int. J. Syst. Evol. Microbiol.">
        <title>The Global Catalogue of Microorganisms (GCM) 10K type strain sequencing project: providing services to taxonomists for standard genome sequencing and annotation.</title>
        <authorList>
            <consortium name="The Broad Institute Genomics Platform"/>
            <consortium name="The Broad Institute Genome Sequencing Center for Infectious Disease"/>
            <person name="Wu L."/>
            <person name="Ma J."/>
        </authorList>
    </citation>
    <scope>NUCLEOTIDE SEQUENCE [LARGE SCALE GENOMIC DNA]</scope>
    <source>
        <strain evidence="4">CCUG 59129</strain>
    </source>
</reference>
<dbReference type="Proteomes" id="UP001596989">
    <property type="component" value="Unassembled WGS sequence"/>
</dbReference>
<evidence type="ECO:0000256" key="2">
    <source>
        <dbReference type="SAM" id="Coils"/>
    </source>
</evidence>
<dbReference type="InterPro" id="IPR007157">
    <property type="entry name" value="PspA_VIPP1"/>
</dbReference>
<gene>
    <name evidence="3" type="ORF">ACFQ2I_11945</name>
</gene>
<organism evidence="3 4">
    <name type="scientific">Paenibacillus chungangensis</name>
    <dbReference type="NCBI Taxonomy" id="696535"/>
    <lineage>
        <taxon>Bacteria</taxon>
        <taxon>Bacillati</taxon>
        <taxon>Bacillota</taxon>
        <taxon>Bacilli</taxon>
        <taxon>Bacillales</taxon>
        <taxon>Paenibacillaceae</taxon>
        <taxon>Paenibacillus</taxon>
    </lineage>
</organism>
<proteinExistence type="inferred from homology"/>
<dbReference type="Pfam" id="PF04012">
    <property type="entry name" value="PspA_IM30"/>
    <property type="match status" value="1"/>
</dbReference>
<comment type="caution">
    <text evidence="3">The sequence shown here is derived from an EMBL/GenBank/DDBJ whole genome shotgun (WGS) entry which is preliminary data.</text>
</comment>
<evidence type="ECO:0000256" key="1">
    <source>
        <dbReference type="ARBA" id="ARBA00043985"/>
    </source>
</evidence>
<evidence type="ECO:0000313" key="3">
    <source>
        <dbReference type="EMBL" id="MFD0960107.1"/>
    </source>
</evidence>
<comment type="similarity">
    <text evidence="1">Belongs to the PspA/Vipp/IM30 family.</text>
</comment>
<dbReference type="PANTHER" id="PTHR31088:SF6">
    <property type="entry name" value="PHAGE SHOCK PROTEIN A"/>
    <property type="match status" value="1"/>
</dbReference>
<feature type="coiled-coil region" evidence="2">
    <location>
        <begin position="77"/>
        <end position="188"/>
    </location>
</feature>